<dbReference type="OrthoDB" id="9152828at2"/>
<dbReference type="InterPro" id="IPR056209">
    <property type="entry name" value="SU10_adaptor"/>
</dbReference>
<protein>
    <submittedName>
        <fullName evidence="1">Uncharacterized protein</fullName>
    </submittedName>
</protein>
<gene>
    <name evidence="1" type="ORF">BWD09_07010</name>
</gene>
<name>A0A1X3D9C6_9NEIS</name>
<dbReference type="Proteomes" id="UP000193118">
    <property type="component" value="Unassembled WGS sequence"/>
</dbReference>
<accession>A0A1X3D9C6</accession>
<organism evidence="1 2">
    <name type="scientific">Neisseria dentiae</name>
    <dbReference type="NCBI Taxonomy" id="194197"/>
    <lineage>
        <taxon>Bacteria</taxon>
        <taxon>Pseudomonadati</taxon>
        <taxon>Pseudomonadota</taxon>
        <taxon>Betaproteobacteria</taxon>
        <taxon>Neisseriales</taxon>
        <taxon>Neisseriaceae</taxon>
        <taxon>Neisseria</taxon>
    </lineage>
</organism>
<dbReference type="GeneID" id="94580922"/>
<dbReference type="Pfam" id="PF24175">
    <property type="entry name" value="SU10_adaptor"/>
    <property type="match status" value="1"/>
</dbReference>
<dbReference type="EMBL" id="MTBO01000015">
    <property type="protein sequence ID" value="OSI16508.1"/>
    <property type="molecule type" value="Genomic_DNA"/>
</dbReference>
<comment type="caution">
    <text evidence="1">The sequence shown here is derived from an EMBL/GenBank/DDBJ whole genome shotgun (WGS) entry which is preliminary data.</text>
</comment>
<sequence>MRPLFKTLAELRQSLAISLGFGAMAGVIDLQIPILNQFLQQAQSQLWRDVNWRYLYRQHIEDLGLGQRVLDLPDDAPLGNINGIYAYINDEWRELRAGIPRSGEIVSYGYPIWYELTGRQFDVLQVEFEPVPTDKPIPIRIEYYAAPENFTNDDDRCSVPDDILLTLAIIMAKGHYRQPDVQLYADRFSKMLIHAKAENFGVDGEVFRPCRALYDPYAEPVKTK</sequence>
<dbReference type="AlphaFoldDB" id="A0A1X3D9C6"/>
<evidence type="ECO:0000313" key="1">
    <source>
        <dbReference type="EMBL" id="OSI16508.1"/>
    </source>
</evidence>
<reference evidence="2" key="1">
    <citation type="submission" date="2017-01" db="EMBL/GenBank/DDBJ databases">
        <authorList>
            <person name="Wolfgang W.J."/>
            <person name="Cole J."/>
            <person name="Wroblewski D."/>
            <person name="Mcginnis J."/>
            <person name="Musser K.A."/>
        </authorList>
    </citation>
    <scope>NUCLEOTIDE SEQUENCE [LARGE SCALE GENOMIC DNA]</scope>
    <source>
        <strain evidence="2">DSM 19151</strain>
    </source>
</reference>
<keyword evidence="2" id="KW-1185">Reference proteome</keyword>
<proteinExistence type="predicted"/>
<dbReference type="RefSeq" id="WP_085365989.1">
    <property type="nucleotide sequence ID" value="NZ_CAUJPZ010000012.1"/>
</dbReference>
<dbReference type="STRING" id="194197.BWD09_07010"/>
<evidence type="ECO:0000313" key="2">
    <source>
        <dbReference type="Proteomes" id="UP000193118"/>
    </source>
</evidence>